<dbReference type="Gene3D" id="1.20.1250.20">
    <property type="entry name" value="MFS general substrate transporter like domains"/>
    <property type="match status" value="1"/>
</dbReference>
<gene>
    <name evidence="5" type="ORF">HPB52_011477</name>
</gene>
<feature type="transmembrane region" description="Helical" evidence="2">
    <location>
        <begin position="39"/>
        <end position="61"/>
    </location>
</feature>
<keyword evidence="2" id="KW-1133">Transmembrane helix</keyword>
<evidence type="ECO:0000256" key="1">
    <source>
        <dbReference type="ARBA" id="ARBA00004141"/>
    </source>
</evidence>
<evidence type="ECO:0000256" key="2">
    <source>
        <dbReference type="SAM" id="Phobius"/>
    </source>
</evidence>
<evidence type="ECO:0000313" key="6">
    <source>
        <dbReference type="Proteomes" id="UP000821837"/>
    </source>
</evidence>
<dbReference type="InterPro" id="IPR020846">
    <property type="entry name" value="MFS_dom"/>
</dbReference>
<reference evidence="5" key="2">
    <citation type="submission" date="2021-09" db="EMBL/GenBank/DDBJ databases">
        <authorList>
            <person name="Jia N."/>
            <person name="Wang J."/>
            <person name="Shi W."/>
            <person name="Du L."/>
            <person name="Sun Y."/>
            <person name="Zhan W."/>
            <person name="Jiang J."/>
            <person name="Wang Q."/>
            <person name="Zhang B."/>
            <person name="Ji P."/>
            <person name="Sakyi L.B."/>
            <person name="Cui X."/>
            <person name="Yuan T."/>
            <person name="Jiang B."/>
            <person name="Yang W."/>
            <person name="Lam T.T.-Y."/>
            <person name="Chang Q."/>
            <person name="Ding S."/>
            <person name="Wang X."/>
            <person name="Zhu J."/>
            <person name="Ruan X."/>
            <person name="Zhao L."/>
            <person name="Wei J."/>
            <person name="Que T."/>
            <person name="Du C."/>
            <person name="Cheng J."/>
            <person name="Dai P."/>
            <person name="Han X."/>
            <person name="Huang E."/>
            <person name="Gao Y."/>
            <person name="Liu J."/>
            <person name="Shao H."/>
            <person name="Ye R."/>
            <person name="Li L."/>
            <person name="Wei W."/>
            <person name="Wang X."/>
            <person name="Wang C."/>
            <person name="Huo Q."/>
            <person name="Li W."/>
            <person name="Guo W."/>
            <person name="Chen H."/>
            <person name="Chen S."/>
            <person name="Zhou L."/>
            <person name="Zhou L."/>
            <person name="Ni X."/>
            <person name="Tian J."/>
            <person name="Zhou Y."/>
            <person name="Sheng Y."/>
            <person name="Liu T."/>
            <person name="Pan Y."/>
            <person name="Xia L."/>
            <person name="Li J."/>
            <person name="Zhao F."/>
            <person name="Cao W."/>
        </authorList>
    </citation>
    <scope>NUCLEOTIDE SEQUENCE</scope>
    <source>
        <strain evidence="5">Rsan-2018</strain>
        <tissue evidence="5">Larvae</tissue>
    </source>
</reference>
<protein>
    <recommendedName>
        <fullName evidence="4">Major facilitator superfamily (MFS) profile domain-containing protein</fullName>
    </recommendedName>
</protein>
<name>A0A9D4PVN3_RHISA</name>
<evidence type="ECO:0000259" key="4">
    <source>
        <dbReference type="PROSITE" id="PS50850"/>
    </source>
</evidence>
<dbReference type="VEuPathDB" id="VectorBase:RSAN_054119"/>
<feature type="transmembrane region" description="Helical" evidence="2">
    <location>
        <begin position="103"/>
        <end position="122"/>
    </location>
</feature>
<dbReference type="AlphaFoldDB" id="A0A9D4PVN3"/>
<feature type="chain" id="PRO_5039418042" description="Major facilitator superfamily (MFS) profile domain-containing protein" evidence="3">
    <location>
        <begin position="27"/>
        <end position="196"/>
    </location>
</feature>
<organism evidence="5 6">
    <name type="scientific">Rhipicephalus sanguineus</name>
    <name type="common">Brown dog tick</name>
    <name type="synonym">Ixodes sanguineus</name>
    <dbReference type="NCBI Taxonomy" id="34632"/>
    <lineage>
        <taxon>Eukaryota</taxon>
        <taxon>Metazoa</taxon>
        <taxon>Ecdysozoa</taxon>
        <taxon>Arthropoda</taxon>
        <taxon>Chelicerata</taxon>
        <taxon>Arachnida</taxon>
        <taxon>Acari</taxon>
        <taxon>Parasitiformes</taxon>
        <taxon>Ixodida</taxon>
        <taxon>Ixodoidea</taxon>
        <taxon>Ixodidae</taxon>
        <taxon>Rhipicephalinae</taxon>
        <taxon>Rhipicephalus</taxon>
        <taxon>Rhipicephalus</taxon>
    </lineage>
</organism>
<evidence type="ECO:0000256" key="3">
    <source>
        <dbReference type="SAM" id="SignalP"/>
    </source>
</evidence>
<reference evidence="5" key="1">
    <citation type="journal article" date="2020" name="Cell">
        <title>Large-Scale Comparative Analyses of Tick Genomes Elucidate Their Genetic Diversity and Vector Capacities.</title>
        <authorList>
            <consortium name="Tick Genome and Microbiome Consortium (TIGMIC)"/>
            <person name="Jia N."/>
            <person name="Wang J."/>
            <person name="Shi W."/>
            <person name="Du L."/>
            <person name="Sun Y."/>
            <person name="Zhan W."/>
            <person name="Jiang J.F."/>
            <person name="Wang Q."/>
            <person name="Zhang B."/>
            <person name="Ji P."/>
            <person name="Bell-Sakyi L."/>
            <person name="Cui X.M."/>
            <person name="Yuan T.T."/>
            <person name="Jiang B.G."/>
            <person name="Yang W.F."/>
            <person name="Lam T.T."/>
            <person name="Chang Q.C."/>
            <person name="Ding S.J."/>
            <person name="Wang X.J."/>
            <person name="Zhu J.G."/>
            <person name="Ruan X.D."/>
            <person name="Zhao L."/>
            <person name="Wei J.T."/>
            <person name="Ye R.Z."/>
            <person name="Que T.C."/>
            <person name="Du C.H."/>
            <person name="Zhou Y.H."/>
            <person name="Cheng J.X."/>
            <person name="Dai P.F."/>
            <person name="Guo W.B."/>
            <person name="Han X.H."/>
            <person name="Huang E.J."/>
            <person name="Li L.F."/>
            <person name="Wei W."/>
            <person name="Gao Y.C."/>
            <person name="Liu J.Z."/>
            <person name="Shao H.Z."/>
            <person name="Wang X."/>
            <person name="Wang C.C."/>
            <person name="Yang T.C."/>
            <person name="Huo Q.B."/>
            <person name="Li W."/>
            <person name="Chen H.Y."/>
            <person name="Chen S.E."/>
            <person name="Zhou L.G."/>
            <person name="Ni X.B."/>
            <person name="Tian J.H."/>
            <person name="Sheng Y."/>
            <person name="Liu T."/>
            <person name="Pan Y.S."/>
            <person name="Xia L.Y."/>
            <person name="Li J."/>
            <person name="Zhao F."/>
            <person name="Cao W.C."/>
        </authorList>
    </citation>
    <scope>NUCLEOTIDE SEQUENCE</scope>
    <source>
        <strain evidence="5">Rsan-2018</strain>
    </source>
</reference>
<dbReference type="PROSITE" id="PS50850">
    <property type="entry name" value="MFS"/>
    <property type="match status" value="1"/>
</dbReference>
<comment type="subcellular location">
    <subcellularLocation>
        <location evidence="1">Membrane</location>
        <topology evidence="1">Multi-pass membrane protein</topology>
    </subcellularLocation>
</comment>
<dbReference type="EMBL" id="JABSTV010001250">
    <property type="protein sequence ID" value="KAH7956655.1"/>
    <property type="molecule type" value="Genomic_DNA"/>
</dbReference>
<dbReference type="Proteomes" id="UP000821837">
    <property type="component" value="Unassembled WGS sequence"/>
</dbReference>
<proteinExistence type="predicted"/>
<dbReference type="InterPro" id="IPR036259">
    <property type="entry name" value="MFS_trans_sf"/>
</dbReference>
<keyword evidence="2" id="KW-0812">Transmembrane</keyword>
<accession>A0A9D4PVN3</accession>
<dbReference type="GO" id="GO:0016020">
    <property type="term" value="C:membrane"/>
    <property type="evidence" value="ECO:0007669"/>
    <property type="project" value="UniProtKB-SubCell"/>
</dbReference>
<feature type="transmembrane region" description="Helical" evidence="2">
    <location>
        <begin position="73"/>
        <end position="91"/>
    </location>
</feature>
<keyword evidence="3" id="KW-0732">Signal</keyword>
<sequence length="196" mass="20811">MYAALNTLGRLQLMLLLFALLGGVSGLYGIATYAKPREVAYALAIAAKLVASAALPTNYLYMAELFPSSVRSAVMCGAYTCGRFGAVFAAALANLQDVGREDFGFALLALVVFGGLVTLLSLPETTVGGTADLAVANMDGNRRDLLYLMQNTLMPTRKKKENEEQASERPACSGLGSGVARGLFHAVRTLPLIRRT</sequence>
<dbReference type="GO" id="GO:0022857">
    <property type="term" value="F:transmembrane transporter activity"/>
    <property type="evidence" value="ECO:0007669"/>
    <property type="project" value="InterPro"/>
</dbReference>
<keyword evidence="2" id="KW-0472">Membrane</keyword>
<evidence type="ECO:0000313" key="5">
    <source>
        <dbReference type="EMBL" id="KAH7956655.1"/>
    </source>
</evidence>
<dbReference type="SUPFAM" id="SSF103473">
    <property type="entry name" value="MFS general substrate transporter"/>
    <property type="match status" value="1"/>
</dbReference>
<comment type="caution">
    <text evidence="5">The sequence shown here is derived from an EMBL/GenBank/DDBJ whole genome shotgun (WGS) entry which is preliminary data.</text>
</comment>
<feature type="domain" description="Major facilitator superfamily (MFS) profile" evidence="4">
    <location>
        <begin position="1"/>
        <end position="126"/>
    </location>
</feature>
<feature type="signal peptide" evidence="3">
    <location>
        <begin position="1"/>
        <end position="26"/>
    </location>
</feature>
<keyword evidence="6" id="KW-1185">Reference proteome</keyword>